<dbReference type="GO" id="GO:0032259">
    <property type="term" value="P:methylation"/>
    <property type="evidence" value="ECO:0007669"/>
    <property type="project" value="UniProtKB-KW"/>
</dbReference>
<keyword evidence="1" id="KW-0489">Methyltransferase</keyword>
<dbReference type="Pfam" id="PF13489">
    <property type="entry name" value="Methyltransf_23"/>
    <property type="match status" value="1"/>
</dbReference>
<dbReference type="EMBL" id="MFHQ01000030">
    <property type="protein sequence ID" value="OGF74039.1"/>
    <property type="molecule type" value="Genomic_DNA"/>
</dbReference>
<accession>A0A1F5WE92</accession>
<protein>
    <submittedName>
        <fullName evidence="1">Methyltransferase type 11</fullName>
    </submittedName>
</protein>
<evidence type="ECO:0000313" key="1">
    <source>
        <dbReference type="EMBL" id="OGF74039.1"/>
    </source>
</evidence>
<dbReference type="PANTHER" id="PTHR43861">
    <property type="entry name" value="TRANS-ACONITATE 2-METHYLTRANSFERASE-RELATED"/>
    <property type="match status" value="1"/>
</dbReference>
<organism evidence="1 2">
    <name type="scientific">Candidatus Giovannonibacteria bacterium RIFCSPHIGHO2_02_FULL_46_20</name>
    <dbReference type="NCBI Taxonomy" id="1798338"/>
    <lineage>
        <taxon>Bacteria</taxon>
        <taxon>Candidatus Giovannoniibacteriota</taxon>
    </lineage>
</organism>
<dbReference type="PANTHER" id="PTHR43861:SF6">
    <property type="entry name" value="METHYLTRANSFERASE TYPE 11"/>
    <property type="match status" value="1"/>
</dbReference>
<dbReference type="AlphaFoldDB" id="A0A1F5WE92"/>
<gene>
    <name evidence="1" type="ORF">A3J56_01720</name>
</gene>
<dbReference type="InterPro" id="IPR029063">
    <property type="entry name" value="SAM-dependent_MTases_sf"/>
</dbReference>
<sequence length="337" mass="39211">MSNKTDSLRENEIRSDQYAAEARRLYERDVEKLMDQKDQFVDVSCPACGKQNYKKWGHKYKITYVMCDNCETVFVNPRPTPEMLNDYYENPESYYNFWNNVIFPASESARREKIFKPRAELVKRLCTQHRIETNTLVDVGAGFGTFCEEVKKLNLFDRVIAIEPTTSLAETCKKRGLEVINKPIEEAALEREINVITNFEVIEHLFSPEDFLRSCHKALSPGGVMMITCPNIKGFDIEVLREVSDNMDAEHLNYFHPVSLRILFQRCGFRVIYVRTPGKLDAELVRKKVLAGEFSLDNEPFLKQILIDEWDIRGDVFQQFLSKHNLSSNMLMVAQMF</sequence>
<dbReference type="CDD" id="cd02440">
    <property type="entry name" value="AdoMet_MTases"/>
    <property type="match status" value="1"/>
</dbReference>
<name>A0A1F5WE92_9BACT</name>
<comment type="caution">
    <text evidence="1">The sequence shown here is derived from an EMBL/GenBank/DDBJ whole genome shotgun (WGS) entry which is preliminary data.</text>
</comment>
<dbReference type="Proteomes" id="UP000178406">
    <property type="component" value="Unassembled WGS sequence"/>
</dbReference>
<reference evidence="1 2" key="1">
    <citation type="journal article" date="2016" name="Nat. Commun.">
        <title>Thousands of microbial genomes shed light on interconnected biogeochemical processes in an aquifer system.</title>
        <authorList>
            <person name="Anantharaman K."/>
            <person name="Brown C.T."/>
            <person name="Hug L.A."/>
            <person name="Sharon I."/>
            <person name="Castelle C.J."/>
            <person name="Probst A.J."/>
            <person name="Thomas B.C."/>
            <person name="Singh A."/>
            <person name="Wilkins M.J."/>
            <person name="Karaoz U."/>
            <person name="Brodie E.L."/>
            <person name="Williams K.H."/>
            <person name="Hubbard S.S."/>
            <person name="Banfield J.F."/>
        </authorList>
    </citation>
    <scope>NUCLEOTIDE SEQUENCE [LARGE SCALE GENOMIC DNA]</scope>
</reference>
<dbReference type="GO" id="GO:0008168">
    <property type="term" value="F:methyltransferase activity"/>
    <property type="evidence" value="ECO:0007669"/>
    <property type="project" value="UniProtKB-KW"/>
</dbReference>
<proteinExistence type="predicted"/>
<dbReference type="SUPFAM" id="SSF53335">
    <property type="entry name" value="S-adenosyl-L-methionine-dependent methyltransferases"/>
    <property type="match status" value="1"/>
</dbReference>
<dbReference type="STRING" id="1798338.A3J56_01720"/>
<evidence type="ECO:0000313" key="2">
    <source>
        <dbReference type="Proteomes" id="UP000178406"/>
    </source>
</evidence>
<keyword evidence="1" id="KW-0808">Transferase</keyword>
<dbReference type="Gene3D" id="3.40.50.150">
    <property type="entry name" value="Vaccinia Virus protein VP39"/>
    <property type="match status" value="1"/>
</dbReference>